<keyword evidence="5" id="KW-0479">Metal-binding</keyword>
<keyword evidence="6 10" id="KW-0408">Iron</keyword>
<dbReference type="Pfam" id="PF00330">
    <property type="entry name" value="Aconitase"/>
    <property type="match status" value="1"/>
</dbReference>
<dbReference type="GO" id="GO:0051539">
    <property type="term" value="F:4 iron, 4 sulfur cluster binding"/>
    <property type="evidence" value="ECO:0007669"/>
    <property type="project" value="UniProtKB-KW"/>
</dbReference>
<evidence type="ECO:0000313" key="13">
    <source>
        <dbReference type="EMBL" id="QJR10753.1"/>
    </source>
</evidence>
<dbReference type="UniPathway" id="UPA00223">
    <property type="reaction ID" value="UER00718"/>
</dbReference>
<sequence>MFLRSLPPESGASYYSVDAFAIEAGIAVDTIPACLRILAENVLRHVGRNGVTAADLETLLRWKPEAPQTLAVPFHPARVLMQDYTGIPALVDLAALRDAMRDQGREPSRINPQIPVDLVIDHSLIVDRAGHAGALSFNLAREFERNAERYQLARWAQGAFDSLRVVPPGNGILHQVNIERIAQVVRTGTHDGKPIAFPDTMVGTDSHSTMVNGVGVLGWGVGGIEAEAAMLGLPLIVPLGRIVGVRLTGQLREGITATDLVLTLTKTMRAFGVIDALVEFCGPALATLPVADRVTLANMAPEFGSTCALFPIDTETLRYLELTGRDAKRVALVEAYARAQGLWRDAETREPTFSDVVEFDLSTVEPTVAGPRKPHSRVALGAVPENFREEMTRGASDTGTLSDGAIVVAAITSCTNTSNPAVMLAAGLLARKAVARGLLSKPWVKTSLTPGSLVVGRYLEASGLQRDLDALGFQVAGYGCATCGGNSGELDAKVAEEIRERDLVACAVLSGNRNFEARIHPLARANYLMSPPLVVAYAIAGHVGIDLTSEPLATDRDGKPVYLRELWPSNAEVAELGANVLSPELFEKSYATLFDGSPEWAALEAPEGTLFPWAAKSTYIRRPPYLDSFETVAAPVPDIEAARALLMLGDGITTDHISPVGNIAAGSPAALHLRERGVASVDFNAYGSRRANHEVMVRGTFANIRLKNELAGGREGGITRHVPSGEVLSIFDAAERYAAEGVPLVIVAGRDYGAGSSRDWAAKGSALLGVRAVIAESFERIHRSNLVMMGILPLAFPEGVTRQTLRLDGSETFDLAGLAHRVAPRAMLPLRIHRADGTIETIQLKCRIETPNEQHVWVAGGMMPFVLRRLGAEPEKEAA</sequence>
<comment type="similarity">
    <text evidence="3 10">Belongs to the aconitase/IPM isomerase family.</text>
</comment>
<comment type="function">
    <text evidence="10">Catalyzes the isomerization of citrate to isocitrate via cis-aconitate.</text>
</comment>
<comment type="catalytic activity">
    <reaction evidence="9 10">
        <text>citrate = D-threo-isocitrate</text>
        <dbReference type="Rhea" id="RHEA:10336"/>
        <dbReference type="ChEBI" id="CHEBI:15562"/>
        <dbReference type="ChEBI" id="CHEBI:16947"/>
        <dbReference type="EC" id="4.2.1.3"/>
    </reaction>
</comment>
<dbReference type="GO" id="GO:0046872">
    <property type="term" value="F:metal ion binding"/>
    <property type="evidence" value="ECO:0007669"/>
    <property type="project" value="UniProtKB-KW"/>
</dbReference>
<dbReference type="InterPro" id="IPR015931">
    <property type="entry name" value="Acnase/IPM_dHydase_lsu_aba_1/3"/>
</dbReference>
<evidence type="ECO:0000256" key="8">
    <source>
        <dbReference type="ARBA" id="ARBA00023239"/>
    </source>
</evidence>
<dbReference type="GO" id="GO:0003994">
    <property type="term" value="F:aconitate hydratase activity"/>
    <property type="evidence" value="ECO:0007669"/>
    <property type="project" value="UniProtKB-EC"/>
</dbReference>
<feature type="domain" description="Aconitase A/isopropylmalate dehydratase small subunit swivel" evidence="12">
    <location>
        <begin position="673"/>
        <end position="798"/>
    </location>
</feature>
<dbReference type="NCBIfam" id="TIGR01341">
    <property type="entry name" value="aconitase_1"/>
    <property type="match status" value="1"/>
</dbReference>
<evidence type="ECO:0000256" key="4">
    <source>
        <dbReference type="ARBA" id="ARBA00022485"/>
    </source>
</evidence>
<dbReference type="SUPFAM" id="SSF52016">
    <property type="entry name" value="LeuD/IlvD-like"/>
    <property type="match status" value="1"/>
</dbReference>
<dbReference type="InterPro" id="IPR006249">
    <property type="entry name" value="Aconitase/IRP2"/>
</dbReference>
<evidence type="ECO:0000259" key="12">
    <source>
        <dbReference type="Pfam" id="PF00694"/>
    </source>
</evidence>
<feature type="domain" description="Aconitase/3-isopropylmalate dehydratase large subunit alpha/beta/alpha" evidence="11">
    <location>
        <begin position="71"/>
        <end position="541"/>
    </location>
</feature>
<name>A0A6M4GWM3_9PROT</name>
<evidence type="ECO:0000313" key="14">
    <source>
        <dbReference type="Proteomes" id="UP000501534"/>
    </source>
</evidence>
<dbReference type="PRINTS" id="PR00415">
    <property type="entry name" value="ACONITASE"/>
</dbReference>
<dbReference type="InterPro" id="IPR044137">
    <property type="entry name" value="AcnA_IRP_Swivel"/>
</dbReference>
<comment type="cofactor">
    <cofactor evidence="1">
        <name>[4Fe-4S] cluster</name>
        <dbReference type="ChEBI" id="CHEBI:49883"/>
    </cofactor>
</comment>
<dbReference type="NCBIfam" id="NF006757">
    <property type="entry name" value="PRK09277.1"/>
    <property type="match status" value="1"/>
</dbReference>
<dbReference type="EC" id="4.2.1.3" evidence="10"/>
<evidence type="ECO:0000256" key="7">
    <source>
        <dbReference type="ARBA" id="ARBA00023014"/>
    </source>
</evidence>
<keyword evidence="4 10" id="KW-0004">4Fe-4S</keyword>
<dbReference type="Proteomes" id="UP000501534">
    <property type="component" value="Chromosome"/>
</dbReference>
<dbReference type="Gene3D" id="3.20.19.10">
    <property type="entry name" value="Aconitase, domain 4"/>
    <property type="match status" value="1"/>
</dbReference>
<dbReference type="PANTHER" id="PTHR11670">
    <property type="entry name" value="ACONITASE/IRON-RESPONSIVE ELEMENT FAMILY MEMBER"/>
    <property type="match status" value="1"/>
</dbReference>
<dbReference type="NCBIfam" id="NF009520">
    <property type="entry name" value="PRK12881.1"/>
    <property type="match status" value="1"/>
</dbReference>
<accession>A0A6M4GWM3</accession>
<proteinExistence type="inferred from homology"/>
<dbReference type="InterPro" id="IPR036008">
    <property type="entry name" value="Aconitase_4Fe-4S_dom"/>
</dbReference>
<dbReference type="Gene3D" id="6.10.190.10">
    <property type="match status" value="1"/>
</dbReference>
<dbReference type="Gene3D" id="3.30.499.10">
    <property type="entry name" value="Aconitase, domain 3"/>
    <property type="match status" value="2"/>
</dbReference>
<dbReference type="InterPro" id="IPR015928">
    <property type="entry name" value="Aconitase/3IPM_dehydase_swvl"/>
</dbReference>
<comment type="pathway">
    <text evidence="2">Carbohydrate metabolism; tricarboxylic acid cycle; isocitrate from oxaloacetate: step 2/2.</text>
</comment>
<evidence type="ECO:0000256" key="3">
    <source>
        <dbReference type="ARBA" id="ARBA00007185"/>
    </source>
</evidence>
<dbReference type="InterPro" id="IPR018136">
    <property type="entry name" value="Aconitase_4Fe-4S_BS"/>
</dbReference>
<evidence type="ECO:0000256" key="1">
    <source>
        <dbReference type="ARBA" id="ARBA00001966"/>
    </source>
</evidence>
<organism evidence="13 14">
    <name type="scientific">Usitatibacter rugosus</name>
    <dbReference type="NCBI Taxonomy" id="2732067"/>
    <lineage>
        <taxon>Bacteria</taxon>
        <taxon>Pseudomonadati</taxon>
        <taxon>Pseudomonadota</taxon>
        <taxon>Betaproteobacteria</taxon>
        <taxon>Nitrosomonadales</taxon>
        <taxon>Usitatibacteraceae</taxon>
        <taxon>Usitatibacter</taxon>
    </lineage>
</organism>
<dbReference type="CDD" id="cd01580">
    <property type="entry name" value="AcnA_IRP_Swivel"/>
    <property type="match status" value="1"/>
</dbReference>
<dbReference type="Pfam" id="PF00694">
    <property type="entry name" value="Aconitase_C"/>
    <property type="match status" value="1"/>
</dbReference>
<evidence type="ECO:0000259" key="11">
    <source>
        <dbReference type="Pfam" id="PF00330"/>
    </source>
</evidence>
<evidence type="ECO:0000256" key="2">
    <source>
        <dbReference type="ARBA" id="ARBA00004717"/>
    </source>
</evidence>
<dbReference type="SUPFAM" id="SSF53732">
    <property type="entry name" value="Aconitase iron-sulfur domain"/>
    <property type="match status" value="1"/>
</dbReference>
<dbReference type="KEGG" id="uru:DSM104443_01822"/>
<keyword evidence="8 10" id="KW-0456">Lyase</keyword>
<dbReference type="FunFam" id="3.20.19.10:FF:000001">
    <property type="entry name" value="Aconitate hydratase"/>
    <property type="match status" value="1"/>
</dbReference>
<dbReference type="PROSITE" id="PS00450">
    <property type="entry name" value="ACONITASE_1"/>
    <property type="match status" value="1"/>
</dbReference>
<gene>
    <name evidence="13" type="primary">acn</name>
    <name evidence="13" type="ORF">DSM104443_01822</name>
</gene>
<protein>
    <recommendedName>
        <fullName evidence="10">Aconitate hydratase</fullName>
        <shortName evidence="10">Aconitase</shortName>
        <ecNumber evidence="10">4.2.1.3</ecNumber>
    </recommendedName>
</protein>
<dbReference type="AlphaFoldDB" id="A0A6M4GWM3"/>
<keyword evidence="14" id="KW-1185">Reference proteome</keyword>
<dbReference type="InterPro" id="IPR000573">
    <property type="entry name" value="AconitaseA/IPMdHydase_ssu_swvl"/>
</dbReference>
<evidence type="ECO:0000256" key="6">
    <source>
        <dbReference type="ARBA" id="ARBA00023004"/>
    </source>
</evidence>
<evidence type="ECO:0000256" key="5">
    <source>
        <dbReference type="ARBA" id="ARBA00022723"/>
    </source>
</evidence>
<dbReference type="EMBL" id="CP053069">
    <property type="protein sequence ID" value="QJR10753.1"/>
    <property type="molecule type" value="Genomic_DNA"/>
</dbReference>
<keyword evidence="7 10" id="KW-0411">Iron-sulfur</keyword>
<reference evidence="13 14" key="1">
    <citation type="submission" date="2020-04" db="EMBL/GenBank/DDBJ databases">
        <title>Usitatibacter rugosus gen. nov., sp. nov. and Usitatibacter palustris sp. nov., novel members of Usitatibacteraceae fam. nov. within the order Nitrosomonadales isolated from soil.</title>
        <authorList>
            <person name="Huber K.J."/>
            <person name="Neumann-Schaal M."/>
            <person name="Geppert A."/>
            <person name="Luckner M."/>
            <person name="Wanner G."/>
            <person name="Overmann J."/>
        </authorList>
    </citation>
    <scope>NUCLEOTIDE SEQUENCE [LARGE SCALE GENOMIC DNA]</scope>
    <source>
        <strain evidence="13 14">0125_3</strain>
    </source>
</reference>
<evidence type="ECO:0000256" key="9">
    <source>
        <dbReference type="ARBA" id="ARBA00023501"/>
    </source>
</evidence>
<dbReference type="GO" id="GO:0006099">
    <property type="term" value="P:tricarboxylic acid cycle"/>
    <property type="evidence" value="ECO:0007669"/>
    <property type="project" value="UniProtKB-UniPathway"/>
</dbReference>
<evidence type="ECO:0000256" key="10">
    <source>
        <dbReference type="RuleBase" id="RU361275"/>
    </source>
</evidence>
<dbReference type="RefSeq" id="WP_171091528.1">
    <property type="nucleotide sequence ID" value="NZ_CP053069.1"/>
</dbReference>
<dbReference type="InterPro" id="IPR001030">
    <property type="entry name" value="Acoase/IPM_deHydtase_lsu_aba"/>
</dbReference>